<dbReference type="KEGG" id="hti:HTIA_1399"/>
<dbReference type="OrthoDB" id="235883at2157"/>
<dbReference type="Proteomes" id="UP000015381">
    <property type="component" value="Chromosome I"/>
</dbReference>
<dbReference type="EMBL" id="AFNT02000002">
    <property type="protein sequence ID" value="ERJ07525.1"/>
    <property type="molecule type" value="Genomic_DNA"/>
</dbReference>
<feature type="transmembrane region" description="Helical" evidence="1">
    <location>
        <begin position="56"/>
        <end position="81"/>
    </location>
</feature>
<keyword evidence="6" id="KW-1185">Reference proteome</keyword>
<name>F7PJZ6_9EURY</name>
<feature type="domain" description="Cell division protein A N-terminal" evidence="2">
    <location>
        <begin position="3"/>
        <end position="151"/>
    </location>
</feature>
<dbReference type="AlphaFoldDB" id="F7PJZ6"/>
<evidence type="ECO:0000259" key="2">
    <source>
        <dbReference type="Pfam" id="PF23600"/>
    </source>
</evidence>
<evidence type="ECO:0000313" key="5">
    <source>
        <dbReference type="Proteomes" id="UP000003861"/>
    </source>
</evidence>
<feature type="transmembrane region" description="Helical" evidence="1">
    <location>
        <begin position="119"/>
        <end position="139"/>
    </location>
</feature>
<proteinExistence type="predicted"/>
<reference evidence="3 6" key="3">
    <citation type="journal article" date="2014" name="Environ. Microbiol.">
        <title>Halorhabdus tiamatea: proteogenomics and glycosidase activity measurements identify the first cultivated euryarchaeon from a deep-sea anoxic brine lake as potential polysaccharide degrader.</title>
        <authorList>
            <person name="Werner J."/>
            <person name="Ferrer M."/>
            <person name="Michel G."/>
            <person name="Mann A.J."/>
            <person name="Huang S."/>
            <person name="Juarez S."/>
            <person name="Ciordia S."/>
            <person name="Albar J.P."/>
            <person name="Alcaide M."/>
            <person name="La Cono V."/>
            <person name="Yakimov M.M."/>
            <person name="Antunes A."/>
            <person name="Taborda M."/>
            <person name="Da Costa M.S."/>
            <person name="Amann R.I."/>
            <person name="Gloeckner F.O."/>
            <person name="Golyshina O.V."/>
            <person name="Golyshin P.N."/>
            <person name="Teeling H."/>
        </authorList>
    </citation>
    <scope>NUCLEOTIDE SEQUENCE [LARGE SCALE GENOMIC DNA]</scope>
    <source>
        <strain evidence="6">SARL4B</strain>
        <strain evidence="3">Type strain: SARL4B</strain>
    </source>
</reference>
<dbReference type="STRING" id="1033806.HTIA_1399"/>
<organism evidence="4 5">
    <name type="scientific">Halorhabdus tiamatea SARL4B</name>
    <dbReference type="NCBI Taxonomy" id="1033806"/>
    <lineage>
        <taxon>Archaea</taxon>
        <taxon>Methanobacteriati</taxon>
        <taxon>Methanobacteriota</taxon>
        <taxon>Stenosarchaea group</taxon>
        <taxon>Halobacteria</taxon>
        <taxon>Halobacteriales</taxon>
        <taxon>Haloarculaceae</taxon>
        <taxon>Halorhabdus</taxon>
    </lineage>
</organism>
<keyword evidence="1" id="KW-0812">Transmembrane</keyword>
<dbReference type="RefSeq" id="WP_008526154.1">
    <property type="nucleotide sequence ID" value="NC_021921.1"/>
</dbReference>
<sequence length="200" mass="21318">MPSLGEAYDDARWGDRSPRQVHAGIAVFLAGALAVVVAIALVTTPLADVFGLNSVATYRVAGVIAGVGVPGTFLGVVAVLPSSRRQRLGVVLGTAVAVGGVALFWYAYPAHWTATDSSLAFPTAAVYFLGGALALWFVFATLANSHVRNDPHGTVRLRLTRQGESRVVEVSRDDYRRYAAAISDGGEDERVIREIESKYE</sequence>
<dbReference type="GeneID" id="23800048"/>
<dbReference type="eggNOG" id="arCOG02827">
    <property type="taxonomic scope" value="Archaea"/>
</dbReference>
<evidence type="ECO:0000256" key="1">
    <source>
        <dbReference type="SAM" id="Phobius"/>
    </source>
</evidence>
<dbReference type="Proteomes" id="UP000003861">
    <property type="component" value="Unassembled WGS sequence"/>
</dbReference>
<dbReference type="InterPro" id="IPR055563">
    <property type="entry name" value="CdpA_N"/>
</dbReference>
<dbReference type="EMBL" id="HF571520">
    <property type="protein sequence ID" value="CCQ33527.1"/>
    <property type="molecule type" value="Genomic_DNA"/>
</dbReference>
<gene>
    <name evidence="4" type="ORF">HLRTI_000248</name>
    <name evidence="3" type="ORF">HTIA_1399</name>
</gene>
<accession>F7PJZ6</accession>
<reference evidence="4 5" key="2">
    <citation type="journal article" date="2013" name="PLoS ONE">
        <title>INDIGO - INtegrated Data Warehouse of MIcrobial GenOmes with Examples from the Red Sea Extremophiles.</title>
        <authorList>
            <person name="Alam I."/>
            <person name="Antunes A."/>
            <person name="Kamau A.A."/>
            <person name="Ba Alawi W."/>
            <person name="Kalkatawi M."/>
            <person name="Stingl U."/>
            <person name="Bajic V.B."/>
        </authorList>
    </citation>
    <scope>NUCLEOTIDE SEQUENCE [LARGE SCALE GENOMIC DNA]</scope>
    <source>
        <strain evidence="4 5">SARL4B</strain>
    </source>
</reference>
<feature type="transmembrane region" description="Helical" evidence="1">
    <location>
        <begin position="88"/>
        <end position="107"/>
    </location>
</feature>
<reference evidence="4 5" key="1">
    <citation type="journal article" date="2011" name="J. Bacteriol.">
        <title>Genome sequence of Halorhabdus tiamatea, the first archaeon isolated from a deep-sea anoxic brine lake.</title>
        <authorList>
            <person name="Antunes A."/>
            <person name="Alam I."/>
            <person name="Bajic V.B."/>
            <person name="Stingl U."/>
        </authorList>
    </citation>
    <scope>NUCLEOTIDE SEQUENCE [LARGE SCALE GENOMIC DNA]</scope>
    <source>
        <strain evidence="4 5">SARL4B</strain>
    </source>
</reference>
<evidence type="ECO:0000313" key="4">
    <source>
        <dbReference type="EMBL" id="ERJ07525.1"/>
    </source>
</evidence>
<feature type="transmembrane region" description="Helical" evidence="1">
    <location>
        <begin position="21"/>
        <end position="44"/>
    </location>
</feature>
<keyword evidence="1" id="KW-1133">Transmembrane helix</keyword>
<dbReference type="Pfam" id="PF23600">
    <property type="entry name" value="CdpA_N"/>
    <property type="match status" value="1"/>
</dbReference>
<keyword evidence="1" id="KW-0472">Membrane</keyword>
<protein>
    <submittedName>
        <fullName evidence="3">Conserved hypothetical membrane protein</fullName>
    </submittedName>
</protein>
<dbReference type="PATRIC" id="fig|1033806.12.peg.1386"/>
<evidence type="ECO:0000313" key="3">
    <source>
        <dbReference type="EMBL" id="CCQ33527.1"/>
    </source>
</evidence>
<evidence type="ECO:0000313" key="6">
    <source>
        <dbReference type="Proteomes" id="UP000015381"/>
    </source>
</evidence>
<dbReference type="HOGENOM" id="CLU_087503_0_0_2"/>